<dbReference type="Pfam" id="PF03476">
    <property type="entry name" value="MOSC_N"/>
    <property type="match status" value="1"/>
</dbReference>
<dbReference type="InterPro" id="IPR015422">
    <property type="entry name" value="PyrdxlP-dep_Trfase_small"/>
</dbReference>
<dbReference type="SUPFAM" id="SSF53383">
    <property type="entry name" value="PLP-dependent transferases"/>
    <property type="match status" value="1"/>
</dbReference>
<dbReference type="InterPro" id="IPR036047">
    <property type="entry name" value="F-box-like_dom_sf"/>
</dbReference>
<dbReference type="GO" id="GO:0003824">
    <property type="term" value="F:catalytic activity"/>
    <property type="evidence" value="ECO:0007669"/>
    <property type="project" value="InterPro"/>
</dbReference>
<dbReference type="GO" id="GO:0030170">
    <property type="term" value="F:pyridoxal phosphate binding"/>
    <property type="evidence" value="ECO:0007669"/>
    <property type="project" value="InterPro"/>
</dbReference>
<proteinExistence type="predicted"/>
<feature type="domain" description="Molybdenum cofactor sulfurase middle" evidence="5">
    <location>
        <begin position="262"/>
        <end position="345"/>
    </location>
</feature>
<dbReference type="SUPFAM" id="SSF81383">
    <property type="entry name" value="F-box domain"/>
    <property type="match status" value="1"/>
</dbReference>
<keyword evidence="1" id="KW-0501">Molybdenum cofactor biosynthesis</keyword>
<dbReference type="STRING" id="1257118.L8GJW4"/>
<dbReference type="AlphaFoldDB" id="L8GJW4"/>
<dbReference type="OrthoDB" id="10264306at2759"/>
<dbReference type="KEGG" id="acan:ACA1_241830"/>
<organism evidence="6 7">
    <name type="scientific">Acanthamoeba castellanii (strain ATCC 30010 / Neff)</name>
    <dbReference type="NCBI Taxonomy" id="1257118"/>
    <lineage>
        <taxon>Eukaryota</taxon>
        <taxon>Amoebozoa</taxon>
        <taxon>Discosea</taxon>
        <taxon>Longamoebia</taxon>
        <taxon>Centramoebida</taxon>
        <taxon>Acanthamoebidae</taxon>
        <taxon>Acanthamoeba</taxon>
    </lineage>
</organism>
<evidence type="ECO:0000313" key="6">
    <source>
        <dbReference type="EMBL" id="ELR13375.1"/>
    </source>
</evidence>
<dbReference type="Gene3D" id="1.20.1280.50">
    <property type="match status" value="1"/>
</dbReference>
<evidence type="ECO:0000259" key="3">
    <source>
        <dbReference type="Pfam" id="PF00266"/>
    </source>
</evidence>
<dbReference type="Gene3D" id="3.40.640.10">
    <property type="entry name" value="Type I PLP-dependent aspartate aminotransferase-like (Major domain)"/>
    <property type="match status" value="1"/>
</dbReference>
<evidence type="ECO:0000256" key="2">
    <source>
        <dbReference type="SAM" id="MobiDB-lite"/>
    </source>
</evidence>
<dbReference type="PANTHER" id="PTHR14237:SF80">
    <property type="entry name" value="MOLYBDENUM COFACTOR SULFURASE"/>
    <property type="match status" value="1"/>
</dbReference>
<gene>
    <name evidence="6" type="ORF">ACA1_241830</name>
</gene>
<evidence type="ECO:0000313" key="7">
    <source>
        <dbReference type="Proteomes" id="UP000011083"/>
    </source>
</evidence>
<dbReference type="Proteomes" id="UP000011083">
    <property type="component" value="Unassembled WGS sequence"/>
</dbReference>
<feature type="compositionally biased region" description="Basic and acidic residues" evidence="2">
    <location>
        <begin position="7"/>
        <end position="19"/>
    </location>
</feature>
<feature type="domain" description="Aminotransferase class V" evidence="3">
    <location>
        <begin position="60"/>
        <end position="143"/>
    </location>
</feature>
<dbReference type="VEuPathDB" id="AmoebaDB:ACA1_241830"/>
<accession>L8GJW4</accession>
<dbReference type="Gene3D" id="3.90.1150.10">
    <property type="entry name" value="Aspartate Aminotransferase, domain 1"/>
    <property type="match status" value="1"/>
</dbReference>
<protein>
    <submittedName>
        <fullName evidence="6">MOSC beta barrel domain containing protein</fullName>
    </submittedName>
</protein>
<dbReference type="SUPFAM" id="SSF141673">
    <property type="entry name" value="MOSC N-terminal domain-like"/>
    <property type="match status" value="1"/>
</dbReference>
<dbReference type="InterPro" id="IPR000192">
    <property type="entry name" value="Aminotrans_V_dom"/>
</dbReference>
<dbReference type="InterPro" id="IPR005303">
    <property type="entry name" value="MOCOS_middle"/>
</dbReference>
<dbReference type="InterPro" id="IPR005302">
    <property type="entry name" value="MoCF_Sase_C"/>
</dbReference>
<evidence type="ECO:0000259" key="5">
    <source>
        <dbReference type="Pfam" id="PF03476"/>
    </source>
</evidence>
<keyword evidence="7" id="KW-1185">Reference proteome</keyword>
<sequence>MEEEEEEWRKHGDTGDRGAQDNSSARNYSLFAFPGECNFSGAKYSLEWVTRYHNKRGEDKTWLVLVDAAALAANTPIDLTKYPADFVVTSFYKIFGHPTGIESAALLNKTFFGGGTVEASLSTERYHVLRKSASERFEDGSTQGPIVAFNLRKASGEWVGYKEVEQLAGMENIHIRTGCFCNPGACHYYLGLTSAEVKQNLAAGHVCWDGHDVMNGKPTGAIRASIGYMTSWEDIDYFVETAPALATVGALNSEAHKELDLRLSGLFVYPIKSCKGFEISGEWEIGDHGFVYDREWMIVDETGSGINQKKVSKLCQIQPTVDREQGKLHIDAPEMERLSLDLDRFPDEEIALDVPVYGDEEVKEWCTLVRKSPTKLRKAGRSRGGQTEDEAEGPRREIAFANEGQFLLVSENSVDDLNLRLRAKASPLQMEATRFRPNIILQRTPSLPPYAEDAFARIPAFDHRLTLARLGTRPWDCTFDKEPLLTLASYRRNSVLMRPNIEDFDKMDELPPEVWQCMFQHLLEGVGPQRSLLEALSCAAVCRRWRAMAHAGVGGELDLFPWRKALGDAQVAQVAGRFVHLTALSVSRCPGVTDASLHAIASR</sequence>
<dbReference type="EMBL" id="KB008093">
    <property type="protein sequence ID" value="ELR13375.1"/>
    <property type="molecule type" value="Genomic_DNA"/>
</dbReference>
<dbReference type="PANTHER" id="PTHR14237">
    <property type="entry name" value="MOLYBDOPTERIN COFACTOR SULFURASE MOSC"/>
    <property type="match status" value="1"/>
</dbReference>
<dbReference type="InterPro" id="IPR015421">
    <property type="entry name" value="PyrdxlP-dep_Trfase_major"/>
</dbReference>
<feature type="domain" description="MOSC" evidence="4">
    <location>
        <begin position="396"/>
        <end position="470"/>
    </location>
</feature>
<evidence type="ECO:0000256" key="1">
    <source>
        <dbReference type="ARBA" id="ARBA00023150"/>
    </source>
</evidence>
<dbReference type="GeneID" id="14913891"/>
<dbReference type="InterPro" id="IPR015424">
    <property type="entry name" value="PyrdxlP-dep_Trfase"/>
</dbReference>
<dbReference type="RefSeq" id="XP_004335388.1">
    <property type="nucleotide sequence ID" value="XM_004335340.1"/>
</dbReference>
<feature type="region of interest" description="Disordered" evidence="2">
    <location>
        <begin position="1"/>
        <end position="22"/>
    </location>
</feature>
<dbReference type="CDD" id="cd09917">
    <property type="entry name" value="F-box_SF"/>
    <property type="match status" value="1"/>
</dbReference>
<dbReference type="Pfam" id="PF00266">
    <property type="entry name" value="Aminotran_5"/>
    <property type="match status" value="1"/>
</dbReference>
<name>L8GJW4_ACACF</name>
<reference evidence="6 7" key="1">
    <citation type="journal article" date="2013" name="Genome Biol.">
        <title>Genome of Acanthamoeba castellanii highlights extensive lateral gene transfer and early evolution of tyrosine kinase signaling.</title>
        <authorList>
            <person name="Clarke M."/>
            <person name="Lohan A.J."/>
            <person name="Liu B."/>
            <person name="Lagkouvardos I."/>
            <person name="Roy S."/>
            <person name="Zafar N."/>
            <person name="Bertelli C."/>
            <person name="Schilde C."/>
            <person name="Kianianmomeni A."/>
            <person name="Burglin T.R."/>
            <person name="Frech C."/>
            <person name="Turcotte B."/>
            <person name="Kopec K.O."/>
            <person name="Synnott J.M."/>
            <person name="Choo C."/>
            <person name="Paponov I."/>
            <person name="Finkler A."/>
            <person name="Soon Heng Tan C."/>
            <person name="Hutchins A.P."/>
            <person name="Weinmeier T."/>
            <person name="Rattei T."/>
            <person name="Chu J.S."/>
            <person name="Gimenez G."/>
            <person name="Irimia M."/>
            <person name="Rigden D.J."/>
            <person name="Fitzpatrick D.A."/>
            <person name="Lorenzo-Morales J."/>
            <person name="Bateman A."/>
            <person name="Chiu C.H."/>
            <person name="Tang P."/>
            <person name="Hegemann P."/>
            <person name="Fromm H."/>
            <person name="Raoult D."/>
            <person name="Greub G."/>
            <person name="Miranda-Saavedra D."/>
            <person name="Chen N."/>
            <person name="Nash P."/>
            <person name="Ginger M.L."/>
            <person name="Horn M."/>
            <person name="Schaap P."/>
            <person name="Caler L."/>
            <person name="Loftus B."/>
        </authorList>
    </citation>
    <scope>NUCLEOTIDE SEQUENCE [LARGE SCALE GENOMIC DNA]</scope>
    <source>
        <strain evidence="6 7">Neff</strain>
    </source>
</reference>
<dbReference type="GO" id="GO:0006777">
    <property type="term" value="P:Mo-molybdopterin cofactor biosynthetic process"/>
    <property type="evidence" value="ECO:0007669"/>
    <property type="project" value="UniProtKB-KW"/>
</dbReference>
<dbReference type="Pfam" id="PF03473">
    <property type="entry name" value="MOSC"/>
    <property type="match status" value="1"/>
</dbReference>
<evidence type="ECO:0000259" key="4">
    <source>
        <dbReference type="Pfam" id="PF03473"/>
    </source>
</evidence>
<feature type="region of interest" description="Disordered" evidence="2">
    <location>
        <begin position="376"/>
        <end position="395"/>
    </location>
</feature>
<dbReference type="GO" id="GO:0030151">
    <property type="term" value="F:molybdenum ion binding"/>
    <property type="evidence" value="ECO:0007669"/>
    <property type="project" value="InterPro"/>
</dbReference>